<name>A0A7C3J6M2_UNCW3</name>
<accession>A0A7C3J6M2</accession>
<sequence length="143" mass="16540">MKHIEKILLSKYVDGEIKKEETKKMIEDHLKVCNYCKDVYNSYININSLIKNYDVKSDENAYLAFVEKKVNFLNSKKSNFKFSFSFGIALVLIFLFSFSLTLFTTKRSISTTNKVSTTVVDKSFNNLFSEDYTSVVSTVNFGR</sequence>
<keyword evidence="1" id="KW-1133">Transmembrane helix</keyword>
<evidence type="ECO:0000313" key="2">
    <source>
        <dbReference type="EMBL" id="HFK24111.1"/>
    </source>
</evidence>
<feature type="transmembrane region" description="Helical" evidence="1">
    <location>
        <begin position="82"/>
        <end position="103"/>
    </location>
</feature>
<evidence type="ECO:0000256" key="1">
    <source>
        <dbReference type="SAM" id="Phobius"/>
    </source>
</evidence>
<protein>
    <submittedName>
        <fullName evidence="2">Zf-HC2 domain-containing protein</fullName>
    </submittedName>
</protein>
<keyword evidence="1" id="KW-0812">Transmembrane</keyword>
<organism evidence="2">
    <name type="scientific">candidate division WOR-3 bacterium</name>
    <dbReference type="NCBI Taxonomy" id="2052148"/>
    <lineage>
        <taxon>Bacteria</taxon>
        <taxon>Bacteria division WOR-3</taxon>
    </lineage>
</organism>
<comment type="caution">
    <text evidence="2">The sequence shown here is derived from an EMBL/GenBank/DDBJ whole genome shotgun (WGS) entry which is preliminary data.</text>
</comment>
<dbReference type="AlphaFoldDB" id="A0A7C3J6M2"/>
<keyword evidence="1" id="KW-0472">Membrane</keyword>
<gene>
    <name evidence="2" type="ORF">ENS15_05620</name>
</gene>
<proteinExistence type="predicted"/>
<reference evidence="2" key="1">
    <citation type="journal article" date="2020" name="mSystems">
        <title>Genome- and Community-Level Interaction Insights into Carbon Utilization and Element Cycling Functions of Hydrothermarchaeota in Hydrothermal Sediment.</title>
        <authorList>
            <person name="Zhou Z."/>
            <person name="Liu Y."/>
            <person name="Xu W."/>
            <person name="Pan J."/>
            <person name="Luo Z.H."/>
            <person name="Li M."/>
        </authorList>
    </citation>
    <scope>NUCLEOTIDE SEQUENCE [LARGE SCALE GENOMIC DNA]</scope>
    <source>
        <strain evidence="2">SpSt-464</strain>
    </source>
</reference>
<dbReference type="EMBL" id="DSTT01000005">
    <property type="protein sequence ID" value="HFK24111.1"/>
    <property type="molecule type" value="Genomic_DNA"/>
</dbReference>